<feature type="compositionally biased region" description="Low complexity" evidence="1">
    <location>
        <begin position="147"/>
        <end position="156"/>
    </location>
</feature>
<accession>A0A251VKN6</accession>
<feature type="compositionally biased region" description="Basic and acidic residues" evidence="1">
    <location>
        <begin position="159"/>
        <end position="240"/>
    </location>
</feature>
<dbReference type="InParanoid" id="A0A251VKN6"/>
<keyword evidence="4" id="KW-1185">Reference proteome</keyword>
<feature type="compositionally biased region" description="Basic and acidic residues" evidence="1">
    <location>
        <begin position="124"/>
        <end position="140"/>
    </location>
</feature>
<gene>
    <name evidence="3" type="ORF">HannXRQ_Chr01g0004571</name>
    <name evidence="2" type="ORF">HanXRQr2_Chr06g0268591</name>
</gene>
<organism evidence="3 4">
    <name type="scientific">Helianthus annuus</name>
    <name type="common">Common sunflower</name>
    <dbReference type="NCBI Taxonomy" id="4232"/>
    <lineage>
        <taxon>Eukaryota</taxon>
        <taxon>Viridiplantae</taxon>
        <taxon>Streptophyta</taxon>
        <taxon>Embryophyta</taxon>
        <taxon>Tracheophyta</taxon>
        <taxon>Spermatophyta</taxon>
        <taxon>Magnoliopsida</taxon>
        <taxon>eudicotyledons</taxon>
        <taxon>Gunneridae</taxon>
        <taxon>Pentapetalae</taxon>
        <taxon>asterids</taxon>
        <taxon>campanulids</taxon>
        <taxon>Asterales</taxon>
        <taxon>Asteraceae</taxon>
        <taxon>Asteroideae</taxon>
        <taxon>Heliantheae alliance</taxon>
        <taxon>Heliantheae</taxon>
        <taxon>Helianthus</taxon>
    </lineage>
</organism>
<dbReference type="Gramene" id="mRNA:HanXRQr2_Chr06g0268591">
    <property type="protein sequence ID" value="CDS:HanXRQr2_Chr06g0268591.1"/>
    <property type="gene ID" value="HanXRQr2_Chr06g0268591"/>
</dbReference>
<proteinExistence type="predicted"/>
<feature type="compositionally biased region" description="Basic residues" evidence="1">
    <location>
        <begin position="251"/>
        <end position="261"/>
    </location>
</feature>
<dbReference type="EMBL" id="CM007890">
    <property type="protein sequence ID" value="OTG36160.1"/>
    <property type="molecule type" value="Genomic_DNA"/>
</dbReference>
<feature type="compositionally biased region" description="Basic and acidic residues" evidence="1">
    <location>
        <begin position="46"/>
        <end position="58"/>
    </location>
</feature>
<evidence type="ECO:0000313" key="2">
    <source>
        <dbReference type="EMBL" id="KAF5803204.1"/>
    </source>
</evidence>
<dbReference type="AlphaFoldDB" id="A0A251VKN6"/>
<protein>
    <submittedName>
        <fullName evidence="3">Uncharacterized protein</fullName>
    </submittedName>
</protein>
<reference evidence="2 4" key="1">
    <citation type="journal article" date="2017" name="Nature">
        <title>The sunflower genome provides insights into oil metabolism, flowering and Asterid evolution.</title>
        <authorList>
            <person name="Badouin H."/>
            <person name="Gouzy J."/>
            <person name="Grassa C.J."/>
            <person name="Murat F."/>
            <person name="Staton S.E."/>
            <person name="Cottret L."/>
            <person name="Lelandais-Briere C."/>
            <person name="Owens G.L."/>
            <person name="Carrere S."/>
            <person name="Mayjonade B."/>
            <person name="Legrand L."/>
            <person name="Gill N."/>
            <person name="Kane N.C."/>
            <person name="Bowers J.E."/>
            <person name="Hubner S."/>
            <person name="Bellec A."/>
            <person name="Berard A."/>
            <person name="Berges H."/>
            <person name="Blanchet N."/>
            <person name="Boniface M.C."/>
            <person name="Brunel D."/>
            <person name="Catrice O."/>
            <person name="Chaidir N."/>
            <person name="Claudel C."/>
            <person name="Donnadieu C."/>
            <person name="Faraut T."/>
            <person name="Fievet G."/>
            <person name="Helmstetter N."/>
            <person name="King M."/>
            <person name="Knapp S.J."/>
            <person name="Lai Z."/>
            <person name="Le Paslier M.C."/>
            <person name="Lippi Y."/>
            <person name="Lorenzon L."/>
            <person name="Mandel J.R."/>
            <person name="Marage G."/>
            <person name="Marchand G."/>
            <person name="Marquand E."/>
            <person name="Bret-Mestries E."/>
            <person name="Morien E."/>
            <person name="Nambeesan S."/>
            <person name="Nguyen T."/>
            <person name="Pegot-Espagnet P."/>
            <person name="Pouilly N."/>
            <person name="Raftis F."/>
            <person name="Sallet E."/>
            <person name="Schiex T."/>
            <person name="Thomas J."/>
            <person name="Vandecasteele C."/>
            <person name="Vares D."/>
            <person name="Vear F."/>
            <person name="Vautrin S."/>
            <person name="Crespi M."/>
            <person name="Mangin B."/>
            <person name="Burke J.M."/>
            <person name="Salse J."/>
            <person name="Munos S."/>
            <person name="Vincourt P."/>
            <person name="Rieseberg L.H."/>
            <person name="Langlade N.B."/>
        </authorList>
    </citation>
    <scope>NUCLEOTIDE SEQUENCE [LARGE SCALE GENOMIC DNA]</scope>
    <source>
        <strain evidence="4">cv. SF193</strain>
        <tissue evidence="2">Leaves</tissue>
    </source>
</reference>
<dbReference type="Proteomes" id="UP000215914">
    <property type="component" value="Chromosome 1"/>
</dbReference>
<evidence type="ECO:0000313" key="3">
    <source>
        <dbReference type="EMBL" id="OTG36160.1"/>
    </source>
</evidence>
<evidence type="ECO:0000256" key="1">
    <source>
        <dbReference type="SAM" id="MobiDB-lite"/>
    </source>
</evidence>
<reference evidence="3" key="2">
    <citation type="submission" date="2017-02" db="EMBL/GenBank/DDBJ databases">
        <title>Sunflower complete genome.</title>
        <authorList>
            <person name="Langlade N."/>
            <person name="Munos S."/>
        </authorList>
    </citation>
    <scope>NUCLEOTIDE SEQUENCE [LARGE SCALE GENOMIC DNA]</scope>
    <source>
        <tissue evidence="3">Leaves</tissue>
    </source>
</reference>
<feature type="compositionally biased region" description="Basic and acidic residues" evidence="1">
    <location>
        <begin position="1"/>
        <end position="29"/>
    </location>
</feature>
<name>A0A251VKN6_HELAN</name>
<evidence type="ECO:0000313" key="4">
    <source>
        <dbReference type="Proteomes" id="UP000215914"/>
    </source>
</evidence>
<feature type="compositionally biased region" description="Basic and acidic residues" evidence="1">
    <location>
        <begin position="276"/>
        <end position="288"/>
    </location>
</feature>
<dbReference type="EMBL" id="MNCJ02000321">
    <property type="protein sequence ID" value="KAF5803204.1"/>
    <property type="molecule type" value="Genomic_DNA"/>
</dbReference>
<feature type="region of interest" description="Disordered" evidence="1">
    <location>
        <begin position="97"/>
        <end position="288"/>
    </location>
</feature>
<feature type="region of interest" description="Disordered" evidence="1">
    <location>
        <begin position="1"/>
        <end position="58"/>
    </location>
</feature>
<sequence length="288" mass="32173">MAPDKETKSPAVEAEEKTTKPDNVEKKTNLEQQTMDEDFETITIESEPKVENMTEKIEDQKVNEKKEIAEAVAEIIEKNVDDLVEKEAVPIVDKKKQDEPNVFEETNENDPIVSKTQPVPADEIAMKKEADLKEKEEELSKAGCAKEIVGPIIIEEPPTDSKNDDDTVENAKQDPTETFKTKENTKDATETKENATLELAKTTEMKDPEKPALEPAKNESKEEKTIDETKLTSSKEEVKTSPKQSYSLMGKVKKSFMKAKKVISIGGKSNSNTKNPETKEDEKASGRA</sequence>
<reference evidence="2" key="3">
    <citation type="submission" date="2020-06" db="EMBL/GenBank/DDBJ databases">
        <title>Helianthus annuus Genome sequencing and assembly Release 2.</title>
        <authorList>
            <person name="Gouzy J."/>
            <person name="Langlade N."/>
            <person name="Munos S."/>
        </authorList>
    </citation>
    <scope>NUCLEOTIDE SEQUENCE</scope>
    <source>
        <tissue evidence="2">Leaves</tissue>
    </source>
</reference>